<name>A0A368YK01_9RHOB</name>
<dbReference type="SUPFAM" id="SSF54427">
    <property type="entry name" value="NTF2-like"/>
    <property type="match status" value="1"/>
</dbReference>
<dbReference type="RefSeq" id="WP_114350389.1">
    <property type="nucleotide sequence ID" value="NZ_QPJL01000022.1"/>
</dbReference>
<dbReference type="InterPro" id="IPR009959">
    <property type="entry name" value="Cyclase_SnoaL-like"/>
</dbReference>
<sequence length="154" mass="17236">MKALKPLLAAAILTAGLAAPSLAQEPRDTAQEEANRKLVVDFYDKVFNQHMVEEGAAVLTEDYKQHNPHVPDGKEPFVSYFTQFFKDNPEARAKVVRSAADGDLVWLHLNSTQNAEDRGEAIVDIFRVEDGMIVEHWDVIQPVPETSANENTMF</sequence>
<gene>
    <name evidence="3" type="ORF">DFP89_12258</name>
</gene>
<evidence type="ECO:0000259" key="2">
    <source>
        <dbReference type="Pfam" id="PF12680"/>
    </source>
</evidence>
<comment type="caution">
    <text evidence="3">The sequence shown here is derived from an EMBL/GenBank/DDBJ whole genome shotgun (WGS) entry which is preliminary data.</text>
</comment>
<dbReference type="Gene3D" id="3.10.450.50">
    <property type="match status" value="1"/>
</dbReference>
<dbReference type="InterPro" id="IPR032710">
    <property type="entry name" value="NTF2-like_dom_sf"/>
</dbReference>
<dbReference type="EMBL" id="QPJL01000022">
    <property type="protein sequence ID" value="RCW79939.1"/>
    <property type="molecule type" value="Genomic_DNA"/>
</dbReference>
<dbReference type="Proteomes" id="UP000253345">
    <property type="component" value="Unassembled WGS sequence"/>
</dbReference>
<dbReference type="Pfam" id="PF12680">
    <property type="entry name" value="SnoaL_2"/>
    <property type="match status" value="1"/>
</dbReference>
<dbReference type="OrthoDB" id="9812089at2"/>
<dbReference type="AlphaFoldDB" id="A0A368YK01"/>
<reference evidence="3 4" key="1">
    <citation type="submission" date="2018-07" db="EMBL/GenBank/DDBJ databases">
        <title>Genomic Encyclopedia of Type Strains, Phase III (KMG-III): the genomes of soil and plant-associated and newly described type strains.</title>
        <authorList>
            <person name="Whitman W."/>
        </authorList>
    </citation>
    <scope>NUCLEOTIDE SEQUENCE [LARGE SCALE GENOMIC DNA]</scope>
    <source>
        <strain evidence="3 4">CECT 8525</strain>
    </source>
</reference>
<keyword evidence="1" id="KW-0732">Signal</keyword>
<protein>
    <submittedName>
        <fullName evidence="3">Putative SnoaL-like aldol condensation-catalyzing enzyme</fullName>
    </submittedName>
</protein>
<dbReference type="PANTHER" id="PTHR38436:SF1">
    <property type="entry name" value="ESTER CYCLASE"/>
    <property type="match status" value="1"/>
</dbReference>
<proteinExistence type="predicted"/>
<dbReference type="PANTHER" id="PTHR38436">
    <property type="entry name" value="POLYKETIDE CYCLASE SNOAL-LIKE DOMAIN"/>
    <property type="match status" value="1"/>
</dbReference>
<evidence type="ECO:0000313" key="4">
    <source>
        <dbReference type="Proteomes" id="UP000253345"/>
    </source>
</evidence>
<feature type="domain" description="SnoaL-like" evidence="2">
    <location>
        <begin position="39"/>
        <end position="136"/>
    </location>
</feature>
<keyword evidence="4" id="KW-1185">Reference proteome</keyword>
<feature type="chain" id="PRO_5016571359" evidence="1">
    <location>
        <begin position="24"/>
        <end position="154"/>
    </location>
</feature>
<dbReference type="InterPro" id="IPR037401">
    <property type="entry name" value="SnoaL-like"/>
</dbReference>
<evidence type="ECO:0000313" key="3">
    <source>
        <dbReference type="EMBL" id="RCW79939.1"/>
    </source>
</evidence>
<accession>A0A368YK01</accession>
<feature type="signal peptide" evidence="1">
    <location>
        <begin position="1"/>
        <end position="23"/>
    </location>
</feature>
<organism evidence="3 4">
    <name type="scientific">Paracoccus lutimaris</name>
    <dbReference type="NCBI Taxonomy" id="1490030"/>
    <lineage>
        <taxon>Bacteria</taxon>
        <taxon>Pseudomonadati</taxon>
        <taxon>Pseudomonadota</taxon>
        <taxon>Alphaproteobacteria</taxon>
        <taxon>Rhodobacterales</taxon>
        <taxon>Paracoccaceae</taxon>
        <taxon>Paracoccus</taxon>
    </lineage>
</organism>
<dbReference type="GO" id="GO:0030638">
    <property type="term" value="P:polyketide metabolic process"/>
    <property type="evidence" value="ECO:0007669"/>
    <property type="project" value="InterPro"/>
</dbReference>
<evidence type="ECO:0000256" key="1">
    <source>
        <dbReference type="SAM" id="SignalP"/>
    </source>
</evidence>